<evidence type="ECO:0000313" key="2">
    <source>
        <dbReference type="Proteomes" id="UP000526734"/>
    </source>
</evidence>
<dbReference type="RefSeq" id="WP_182890617.1">
    <property type="nucleotide sequence ID" value="NZ_JACGZW010000003.1"/>
</dbReference>
<gene>
    <name evidence="1" type="ORF">H4281_10180</name>
</gene>
<sequence length="104" mass="11483">MGKPNWSSMHTVAEVGTPVYVDVFLNGWVPGKVTGYTPAGEVLVTASADRPGYKRGKEFSARPNAVTPRKHRYLKGGKYYVRGTWEFDGLAEEHQPSWASPDNA</sequence>
<dbReference type="Proteomes" id="UP000526734">
    <property type="component" value="Unassembled WGS sequence"/>
</dbReference>
<protein>
    <submittedName>
        <fullName evidence="1">Uncharacterized protein</fullName>
    </submittedName>
</protein>
<dbReference type="EMBL" id="JACGZW010000003">
    <property type="protein sequence ID" value="MBB1153496.1"/>
    <property type="molecule type" value="Genomic_DNA"/>
</dbReference>
<comment type="caution">
    <text evidence="1">The sequence shown here is derived from an EMBL/GenBank/DDBJ whole genome shotgun (WGS) entry which is preliminary data.</text>
</comment>
<evidence type="ECO:0000313" key="1">
    <source>
        <dbReference type="EMBL" id="MBB1153496.1"/>
    </source>
</evidence>
<accession>A0A7W3VUX7</accession>
<organism evidence="1 2">
    <name type="scientific">Amycolatopsis dendrobii</name>
    <dbReference type="NCBI Taxonomy" id="2760662"/>
    <lineage>
        <taxon>Bacteria</taxon>
        <taxon>Bacillati</taxon>
        <taxon>Actinomycetota</taxon>
        <taxon>Actinomycetes</taxon>
        <taxon>Pseudonocardiales</taxon>
        <taxon>Pseudonocardiaceae</taxon>
        <taxon>Amycolatopsis</taxon>
    </lineage>
</organism>
<name>A0A7W3VUX7_9PSEU</name>
<keyword evidence="2" id="KW-1185">Reference proteome</keyword>
<dbReference type="AlphaFoldDB" id="A0A7W3VUX7"/>
<reference evidence="1 2" key="1">
    <citation type="submission" date="2020-08" db="EMBL/GenBank/DDBJ databases">
        <title>Amycolatopsis sp. nov. DR6-1 isolated from Dendrobium heterocarpum.</title>
        <authorList>
            <person name="Tedsree N."/>
            <person name="Kuncharoen N."/>
            <person name="Likhitwitayawuid K."/>
            <person name="Tanasupawat S."/>
        </authorList>
    </citation>
    <scope>NUCLEOTIDE SEQUENCE [LARGE SCALE GENOMIC DNA]</scope>
    <source>
        <strain evidence="1 2">DR6-1</strain>
    </source>
</reference>
<proteinExistence type="predicted"/>